<dbReference type="PANTHER" id="PTHR45947">
    <property type="entry name" value="SULFOQUINOVOSYL TRANSFERASE SQD2"/>
    <property type="match status" value="1"/>
</dbReference>
<proteinExistence type="predicted"/>
<dbReference type="Pfam" id="PF13439">
    <property type="entry name" value="Glyco_transf_4"/>
    <property type="match status" value="1"/>
</dbReference>
<dbReference type="Proteomes" id="UP000325957">
    <property type="component" value="Unassembled WGS sequence"/>
</dbReference>
<evidence type="ECO:0000256" key="2">
    <source>
        <dbReference type="ARBA" id="ARBA00022676"/>
    </source>
</evidence>
<dbReference type="RefSeq" id="WP_158034890.1">
    <property type="nucleotide sequence ID" value="NZ_ML708630.1"/>
</dbReference>
<accession>A0A5J5KTL1</accession>
<dbReference type="Pfam" id="PF13692">
    <property type="entry name" value="Glyco_trans_1_4"/>
    <property type="match status" value="1"/>
</dbReference>
<evidence type="ECO:0000256" key="1">
    <source>
        <dbReference type="ARBA" id="ARBA00021292"/>
    </source>
</evidence>
<gene>
    <name evidence="5" type="ORF">FCK90_13785</name>
</gene>
<evidence type="ECO:0000313" key="5">
    <source>
        <dbReference type="EMBL" id="KAA9393117.1"/>
    </source>
</evidence>
<comment type="caution">
    <text evidence="5">The sequence shown here is derived from an EMBL/GenBank/DDBJ whole genome shotgun (WGS) entry which is preliminary data.</text>
</comment>
<dbReference type="SUPFAM" id="SSF53756">
    <property type="entry name" value="UDP-Glycosyltransferase/glycogen phosphorylase"/>
    <property type="match status" value="1"/>
</dbReference>
<keyword evidence="2" id="KW-0328">Glycosyltransferase</keyword>
<dbReference type="EMBL" id="SZWF01000026">
    <property type="protein sequence ID" value="KAA9393117.1"/>
    <property type="molecule type" value="Genomic_DNA"/>
</dbReference>
<dbReference type="InterPro" id="IPR028098">
    <property type="entry name" value="Glyco_trans_4-like_N"/>
</dbReference>
<sequence length="541" mass="60578">MQARQGDTDFPDSANQPIFKALETADAKLATATLRALLTAHEYETATALMQRWGTRFDSDAEYLKVQRAVFGKLGELSEALRVNFRLSELKQVSPSSLALLEGRIRELSGRIPRIQGPMRPITPVSDRRIVHMVKESRPYLSNGFTSRSHYNFIAEKKAGLEPIVITEPGFPRSVLNELPRSEILLDGIGHYFLDLGSTDLSNLPADRYLQLFADMAYERIAKIRPAAIHVSSGRRGYETALVALAIKEKTGIPVIYEVRSFFESNWTGEVRYEAQGEIYESRRRVELDCMHRADLVLTIGESMKDEIVARGIAESKVGLVPNGVDVERFTPQERDVELADRIGVGGHPTFGYVSNMDHYRESQETLIAATAHLARAGRPEHCVLVGDGPRREKLELLADSYGVMDRVHFTGRVDHDDIPRYYSLIDVFVVPRTHERAATYVTPLKPFEAMAMGRPVVVSDLPALSEIAPSPERGWSFPVDDARGLSKVLCEVFDDDEERARRSQAGLDWVRGHRQWSHNGPRYAQYLTSVLKTAASGEGA</sequence>
<feature type="domain" description="Glycosyltransferase subfamily 4-like N-terminal" evidence="4">
    <location>
        <begin position="191"/>
        <end position="329"/>
    </location>
</feature>
<evidence type="ECO:0000256" key="3">
    <source>
        <dbReference type="ARBA" id="ARBA00022679"/>
    </source>
</evidence>
<protein>
    <recommendedName>
        <fullName evidence="1">D-inositol 3-phosphate glycosyltransferase</fullName>
    </recommendedName>
</protein>
<organism evidence="5 6">
    <name type="scientific">Kocuria coralli</name>
    <dbReference type="NCBI Taxonomy" id="1461025"/>
    <lineage>
        <taxon>Bacteria</taxon>
        <taxon>Bacillati</taxon>
        <taxon>Actinomycetota</taxon>
        <taxon>Actinomycetes</taxon>
        <taxon>Micrococcales</taxon>
        <taxon>Micrococcaceae</taxon>
        <taxon>Kocuria</taxon>
    </lineage>
</organism>
<dbReference type="AlphaFoldDB" id="A0A5J5KTL1"/>
<dbReference type="GO" id="GO:1901137">
    <property type="term" value="P:carbohydrate derivative biosynthetic process"/>
    <property type="evidence" value="ECO:0007669"/>
    <property type="project" value="UniProtKB-ARBA"/>
</dbReference>
<keyword evidence="6" id="KW-1185">Reference proteome</keyword>
<keyword evidence="3 5" id="KW-0808">Transferase</keyword>
<dbReference type="CDD" id="cd03801">
    <property type="entry name" value="GT4_PimA-like"/>
    <property type="match status" value="1"/>
</dbReference>
<evidence type="ECO:0000313" key="6">
    <source>
        <dbReference type="Proteomes" id="UP000325957"/>
    </source>
</evidence>
<reference evidence="5 6" key="1">
    <citation type="submission" date="2019-05" db="EMBL/GenBank/DDBJ databases">
        <title>Kocuria coralli sp. nov., a novel actinobacterium isolated from coral reef seawater.</title>
        <authorList>
            <person name="Li J."/>
        </authorList>
    </citation>
    <scope>NUCLEOTIDE SEQUENCE [LARGE SCALE GENOMIC DNA]</scope>
    <source>
        <strain evidence="5 6">SCSIO 13007</strain>
    </source>
</reference>
<dbReference type="Gene3D" id="3.40.50.2000">
    <property type="entry name" value="Glycogen Phosphorylase B"/>
    <property type="match status" value="2"/>
</dbReference>
<dbReference type="OrthoDB" id="509705at2"/>
<dbReference type="InterPro" id="IPR050194">
    <property type="entry name" value="Glycosyltransferase_grp1"/>
</dbReference>
<evidence type="ECO:0000259" key="4">
    <source>
        <dbReference type="Pfam" id="PF13439"/>
    </source>
</evidence>
<dbReference type="PANTHER" id="PTHR45947:SF3">
    <property type="entry name" value="SULFOQUINOVOSYL TRANSFERASE SQD2"/>
    <property type="match status" value="1"/>
</dbReference>
<name>A0A5J5KTL1_9MICC</name>
<dbReference type="GO" id="GO:0016758">
    <property type="term" value="F:hexosyltransferase activity"/>
    <property type="evidence" value="ECO:0007669"/>
    <property type="project" value="TreeGrafter"/>
</dbReference>